<protein>
    <submittedName>
        <fullName evidence="1">Uncharacterized protein</fullName>
    </submittedName>
</protein>
<keyword evidence="2" id="KW-1185">Reference proteome</keyword>
<name>A0AA39J993_9AGAR</name>
<proteinExistence type="predicted"/>
<sequence length="83" mass="9109">MLLQKTEVPNRTLFALALADLSALSLSPVGTHAPPSGLRSMSVAYFAVSRYLTDGLWSSLDWRINVNSNGVTFMPTFQDHQTP</sequence>
<comment type="caution">
    <text evidence="1">The sequence shown here is derived from an EMBL/GenBank/DDBJ whole genome shotgun (WGS) entry which is preliminary data.</text>
</comment>
<evidence type="ECO:0000313" key="1">
    <source>
        <dbReference type="EMBL" id="KAK0438487.1"/>
    </source>
</evidence>
<gene>
    <name evidence="1" type="ORF">EV421DRAFT_967871</name>
</gene>
<accession>A0AA39J993</accession>
<dbReference type="AlphaFoldDB" id="A0AA39J993"/>
<organism evidence="1 2">
    <name type="scientific">Armillaria borealis</name>
    <dbReference type="NCBI Taxonomy" id="47425"/>
    <lineage>
        <taxon>Eukaryota</taxon>
        <taxon>Fungi</taxon>
        <taxon>Dikarya</taxon>
        <taxon>Basidiomycota</taxon>
        <taxon>Agaricomycotina</taxon>
        <taxon>Agaricomycetes</taxon>
        <taxon>Agaricomycetidae</taxon>
        <taxon>Agaricales</taxon>
        <taxon>Marasmiineae</taxon>
        <taxon>Physalacriaceae</taxon>
        <taxon>Armillaria</taxon>
    </lineage>
</organism>
<reference evidence="1" key="1">
    <citation type="submission" date="2023-06" db="EMBL/GenBank/DDBJ databases">
        <authorList>
            <consortium name="Lawrence Berkeley National Laboratory"/>
            <person name="Ahrendt S."/>
            <person name="Sahu N."/>
            <person name="Indic B."/>
            <person name="Wong-Bajracharya J."/>
            <person name="Merenyi Z."/>
            <person name="Ke H.-M."/>
            <person name="Monk M."/>
            <person name="Kocsube S."/>
            <person name="Drula E."/>
            <person name="Lipzen A."/>
            <person name="Balint B."/>
            <person name="Henrissat B."/>
            <person name="Andreopoulos B."/>
            <person name="Martin F.M."/>
            <person name="Harder C.B."/>
            <person name="Rigling D."/>
            <person name="Ford K.L."/>
            <person name="Foster G.D."/>
            <person name="Pangilinan J."/>
            <person name="Papanicolaou A."/>
            <person name="Barry K."/>
            <person name="LaButti K."/>
            <person name="Viragh M."/>
            <person name="Koriabine M."/>
            <person name="Yan M."/>
            <person name="Riley R."/>
            <person name="Champramary S."/>
            <person name="Plett K.L."/>
            <person name="Tsai I.J."/>
            <person name="Slot J."/>
            <person name="Sipos G."/>
            <person name="Plett J."/>
            <person name="Nagy L.G."/>
            <person name="Grigoriev I.V."/>
        </authorList>
    </citation>
    <scope>NUCLEOTIDE SEQUENCE</scope>
    <source>
        <strain evidence="1">FPL87.14</strain>
    </source>
</reference>
<dbReference type="EMBL" id="JAUEPT010000043">
    <property type="protein sequence ID" value="KAK0438487.1"/>
    <property type="molecule type" value="Genomic_DNA"/>
</dbReference>
<evidence type="ECO:0000313" key="2">
    <source>
        <dbReference type="Proteomes" id="UP001175226"/>
    </source>
</evidence>
<dbReference type="Proteomes" id="UP001175226">
    <property type="component" value="Unassembled WGS sequence"/>
</dbReference>